<dbReference type="RefSeq" id="WP_109249366.1">
    <property type="nucleotide sequence ID" value="NZ_QCXQ01000001.1"/>
</dbReference>
<dbReference type="PROSITE" id="PS50005">
    <property type="entry name" value="TPR"/>
    <property type="match status" value="2"/>
</dbReference>
<accession>A0A2V1N0V9</accession>
<feature type="repeat" description="TPR" evidence="3">
    <location>
        <begin position="134"/>
        <end position="167"/>
    </location>
</feature>
<dbReference type="Pfam" id="PF14559">
    <property type="entry name" value="TPR_19"/>
    <property type="match status" value="1"/>
</dbReference>
<evidence type="ECO:0000313" key="4">
    <source>
        <dbReference type="EMBL" id="PWG00653.1"/>
    </source>
</evidence>
<name>A0A2V1N0V9_9LACO</name>
<keyword evidence="1" id="KW-0677">Repeat</keyword>
<dbReference type="EMBL" id="QCXQ01000001">
    <property type="protein sequence ID" value="PWG00653.1"/>
    <property type="molecule type" value="Genomic_DNA"/>
</dbReference>
<keyword evidence="5" id="KW-1185">Reference proteome</keyword>
<organism evidence="4 5">
    <name type="scientific">Levilactobacillus bambusae</name>
    <dbReference type="NCBI Taxonomy" id="2024736"/>
    <lineage>
        <taxon>Bacteria</taxon>
        <taxon>Bacillati</taxon>
        <taxon>Bacillota</taxon>
        <taxon>Bacilli</taxon>
        <taxon>Lactobacillales</taxon>
        <taxon>Lactobacillaceae</taxon>
        <taxon>Levilactobacillus</taxon>
    </lineage>
</organism>
<proteinExistence type="predicted"/>
<dbReference type="OrthoDB" id="2329209at2"/>
<dbReference type="InterPro" id="IPR051685">
    <property type="entry name" value="Ycf3/AcsC/BcsC/TPR_MFPF"/>
</dbReference>
<feature type="repeat" description="TPR" evidence="3">
    <location>
        <begin position="67"/>
        <end position="100"/>
    </location>
</feature>
<dbReference type="PANTHER" id="PTHR44943:SF8">
    <property type="entry name" value="TPR REPEAT-CONTAINING PROTEIN MJ0263"/>
    <property type="match status" value="1"/>
</dbReference>
<dbReference type="Pfam" id="PF13181">
    <property type="entry name" value="TPR_8"/>
    <property type="match status" value="1"/>
</dbReference>
<gene>
    <name evidence="4" type="ORF">DCM90_00305</name>
</gene>
<dbReference type="SMART" id="SM00028">
    <property type="entry name" value="TPR"/>
    <property type="match status" value="4"/>
</dbReference>
<evidence type="ECO:0000256" key="3">
    <source>
        <dbReference type="PROSITE-ProRule" id="PRU00339"/>
    </source>
</evidence>
<reference evidence="4 5" key="1">
    <citation type="journal article" date="2018" name="Int. J. Syst. Evol. Microbiol.">
        <title>Lactobacillus bambusae sp. nov., isolated from a traditional fermented Ma-bamboo shoots of Taiwan.</title>
        <authorList>
            <person name="Wang L.-T."/>
        </authorList>
    </citation>
    <scope>NUCLEOTIDE SEQUENCE [LARGE SCALE GENOMIC DNA]</scope>
    <source>
        <strain evidence="4 5">BS-W1</strain>
    </source>
</reference>
<comment type="caution">
    <text evidence="4">The sequence shown here is derived from an EMBL/GenBank/DDBJ whole genome shotgun (WGS) entry which is preliminary data.</text>
</comment>
<dbReference type="Proteomes" id="UP000245080">
    <property type="component" value="Unassembled WGS sequence"/>
</dbReference>
<dbReference type="PANTHER" id="PTHR44943">
    <property type="entry name" value="CELLULOSE SYNTHASE OPERON PROTEIN C"/>
    <property type="match status" value="1"/>
</dbReference>
<dbReference type="Gene3D" id="1.25.40.10">
    <property type="entry name" value="Tetratricopeptide repeat domain"/>
    <property type="match status" value="2"/>
</dbReference>
<evidence type="ECO:0000256" key="2">
    <source>
        <dbReference type="ARBA" id="ARBA00022803"/>
    </source>
</evidence>
<sequence>MSDTHEQEDQMNQALHELVLAIDQEPTNWHHYYDLGTLLVQVKSYAQAEELFMKALGMFDQDEEAKNALIYGLGNVYYAAEEFDKAIRQFQQIKDQNLQSDAYMMLAQSYMAQGNHKQALVFALTAQAHRQQDAEANQLVADNLLALGHNQEAADFYDRVLTVDPQNGKANFDRGITAMVLGEPFEAYFKMAEQTDPQYFEAGQQRLAEIERFLQAKDGRK</sequence>
<dbReference type="AlphaFoldDB" id="A0A2V1N0V9"/>
<evidence type="ECO:0000256" key="1">
    <source>
        <dbReference type="ARBA" id="ARBA00022737"/>
    </source>
</evidence>
<dbReference type="InterPro" id="IPR019734">
    <property type="entry name" value="TPR_rpt"/>
</dbReference>
<protein>
    <submittedName>
        <fullName evidence="4">Uncharacterized protein</fullName>
    </submittedName>
</protein>
<dbReference type="SUPFAM" id="SSF48452">
    <property type="entry name" value="TPR-like"/>
    <property type="match status" value="1"/>
</dbReference>
<dbReference type="InterPro" id="IPR011990">
    <property type="entry name" value="TPR-like_helical_dom_sf"/>
</dbReference>
<keyword evidence="2 3" id="KW-0802">TPR repeat</keyword>
<evidence type="ECO:0000313" key="5">
    <source>
        <dbReference type="Proteomes" id="UP000245080"/>
    </source>
</evidence>